<dbReference type="InterPro" id="IPR017938">
    <property type="entry name" value="Riboflavin_synthase-like_b-brl"/>
</dbReference>
<dbReference type="InterPro" id="IPR029039">
    <property type="entry name" value="Flavoprotein-like_sf"/>
</dbReference>
<dbReference type="Pfam" id="PF00258">
    <property type="entry name" value="Flavodoxin_1"/>
    <property type="match status" value="1"/>
</dbReference>
<evidence type="ECO:0000256" key="2">
    <source>
        <dbReference type="ARBA" id="ARBA00001974"/>
    </source>
</evidence>
<dbReference type="GO" id="GO:0010181">
    <property type="term" value="F:FMN binding"/>
    <property type="evidence" value="ECO:0007669"/>
    <property type="project" value="InterPro"/>
</dbReference>
<evidence type="ECO:0000313" key="10">
    <source>
        <dbReference type="EMBL" id="ORX81016.1"/>
    </source>
</evidence>
<dbReference type="PRINTS" id="PR00369">
    <property type="entry name" value="FLAVODOXIN"/>
</dbReference>
<evidence type="ECO:0000313" key="11">
    <source>
        <dbReference type="Proteomes" id="UP000193944"/>
    </source>
</evidence>
<dbReference type="SUPFAM" id="SSF63380">
    <property type="entry name" value="Riboflavin synthase domain-like"/>
    <property type="match status" value="1"/>
</dbReference>
<dbReference type="AlphaFoldDB" id="A0A1Y1X6L2"/>
<evidence type="ECO:0000259" key="8">
    <source>
        <dbReference type="PROSITE" id="PS50902"/>
    </source>
</evidence>
<dbReference type="Gene3D" id="1.20.990.10">
    <property type="entry name" value="NADPH-cytochrome p450 Reductase, Chain A, domain 3"/>
    <property type="match status" value="1"/>
</dbReference>
<dbReference type="PROSITE" id="PS50902">
    <property type="entry name" value="FLAVODOXIN_LIKE"/>
    <property type="match status" value="1"/>
</dbReference>
<dbReference type="Proteomes" id="UP000193944">
    <property type="component" value="Unassembled WGS sequence"/>
</dbReference>
<feature type="domain" description="FAD-binding FR-type" evidence="9">
    <location>
        <begin position="193"/>
        <end position="425"/>
    </location>
</feature>
<dbReference type="GO" id="GO:0050660">
    <property type="term" value="F:flavin adenine dinucleotide binding"/>
    <property type="evidence" value="ECO:0007669"/>
    <property type="project" value="TreeGrafter"/>
</dbReference>
<dbReference type="InterPro" id="IPR039261">
    <property type="entry name" value="FNR_nucleotide-bd"/>
</dbReference>
<evidence type="ECO:0000256" key="5">
    <source>
        <dbReference type="ARBA" id="ARBA00022827"/>
    </source>
</evidence>
<dbReference type="InterPro" id="IPR001433">
    <property type="entry name" value="OxRdtase_FAD/NAD-bd"/>
</dbReference>
<gene>
    <name evidence="10" type="ORF">BCR32DRAFT_293519</name>
</gene>
<keyword evidence="4" id="KW-0288">FMN</keyword>
<dbReference type="SUPFAM" id="SSF52343">
    <property type="entry name" value="Ferredoxin reductase-like, C-terminal NADP-linked domain"/>
    <property type="match status" value="1"/>
</dbReference>
<proteinExistence type="predicted"/>
<sequence length="575" mass="65454">MKLLILYATTMGNSKGVAEAISKSLDVYQFEDKRVMAVNQYDKEKLIDENIVIFVCSTIGKGNEPKMMTEFWHYLLREELPGYILSTIHFTVFGCGDSRFKLFNYPSKRLYRRLLQLGANPINDRGIGDASNENGHYQTLYPWIDDLKKNLEEKGLVSGATDGAGKSSDFSIEYLEEDASMNIDSSVRNNNNKTGELFEVVKNDRVTPNDYFRDTRLIHLKSTNSLSYNPGDIIDIIPVNLKSEINDAIVKLQWEEIANKPFIINSVNCDLPEEWKSTQTLRNLLENSLDIFGIPNLKMGRSLYSILENKLNDEDKAKLSDYESYIKNCINEKKSVLDILCEFPTKDLKIEEILEIIPTITARSYSIASSRKVSGDNLIELIIGINNYTTAKNETRYGIATKWISTLKPSEKICGEVKEGVMKFDSFAEQPAIMICTGTGIASIRSCLQERISQGQKENYLFFGFRNTNNDDYFMDELKKYSDEGSVKLFLAASRDQPEKVYVQNKLEENAKLVWELITKKNAHIIVSGNINTLPSSVKTALRDIYIEEGGYTLDQATQSIQSLEDQEIYQEECY</sequence>
<dbReference type="InterPro" id="IPR008254">
    <property type="entry name" value="Flavodoxin/NO_synth"/>
</dbReference>
<evidence type="ECO:0000256" key="7">
    <source>
        <dbReference type="ARBA" id="ARBA00023002"/>
    </source>
</evidence>
<protein>
    <submittedName>
        <fullName evidence="10">Riboflavin synthase domain-like protein</fullName>
    </submittedName>
</protein>
<dbReference type="GO" id="GO:0016491">
    <property type="term" value="F:oxidoreductase activity"/>
    <property type="evidence" value="ECO:0007669"/>
    <property type="project" value="UniProtKB-KW"/>
</dbReference>
<dbReference type="InterPro" id="IPR001709">
    <property type="entry name" value="Flavoprot_Pyr_Nucl_cyt_Rdtase"/>
</dbReference>
<dbReference type="Pfam" id="PF00175">
    <property type="entry name" value="NAD_binding_1"/>
    <property type="match status" value="1"/>
</dbReference>
<dbReference type="Gene3D" id="3.40.50.360">
    <property type="match status" value="1"/>
</dbReference>
<dbReference type="STRING" id="1754192.A0A1Y1X6L2"/>
<evidence type="ECO:0000256" key="3">
    <source>
        <dbReference type="ARBA" id="ARBA00022630"/>
    </source>
</evidence>
<dbReference type="PROSITE" id="PS51384">
    <property type="entry name" value="FAD_FR"/>
    <property type="match status" value="1"/>
</dbReference>
<comment type="cofactor">
    <cofactor evidence="1">
        <name>FMN</name>
        <dbReference type="ChEBI" id="CHEBI:58210"/>
    </cofactor>
</comment>
<dbReference type="PRINTS" id="PR00371">
    <property type="entry name" value="FPNCR"/>
</dbReference>
<dbReference type="PANTHER" id="PTHR19384:SF10">
    <property type="entry name" value="NADPH-DEPENDENT DIFLAVIN OXIDOREDUCTASE 1"/>
    <property type="match status" value="1"/>
</dbReference>
<dbReference type="OrthoDB" id="1856718at2759"/>
<dbReference type="InterPro" id="IPR017927">
    <property type="entry name" value="FAD-bd_FR_type"/>
</dbReference>
<keyword evidence="7" id="KW-0560">Oxidoreductase</keyword>
<comment type="cofactor">
    <cofactor evidence="2">
        <name>FAD</name>
        <dbReference type="ChEBI" id="CHEBI:57692"/>
    </cofactor>
</comment>
<accession>A0A1Y1X6L2</accession>
<dbReference type="InterPro" id="IPR003097">
    <property type="entry name" value="CysJ-like_FAD-binding"/>
</dbReference>
<evidence type="ECO:0000256" key="4">
    <source>
        <dbReference type="ARBA" id="ARBA00022643"/>
    </source>
</evidence>
<dbReference type="PANTHER" id="PTHR19384">
    <property type="entry name" value="NITRIC OXIDE SYNTHASE-RELATED"/>
    <property type="match status" value="1"/>
</dbReference>
<reference evidence="10 11" key="1">
    <citation type="submission" date="2016-08" db="EMBL/GenBank/DDBJ databases">
        <title>A Parts List for Fungal Cellulosomes Revealed by Comparative Genomics.</title>
        <authorList>
            <consortium name="DOE Joint Genome Institute"/>
            <person name="Haitjema C.H."/>
            <person name="Gilmore S.P."/>
            <person name="Henske J.K."/>
            <person name="Solomon K.V."/>
            <person name="De Groot R."/>
            <person name="Kuo A."/>
            <person name="Mondo S.J."/>
            <person name="Salamov A.A."/>
            <person name="Labutti K."/>
            <person name="Zhao Z."/>
            <person name="Chiniquy J."/>
            <person name="Barry K."/>
            <person name="Brewer H.M."/>
            <person name="Purvine S.O."/>
            <person name="Wright A.T."/>
            <person name="Boxma B."/>
            <person name="Van Alen T."/>
            <person name="Hackstein J.H."/>
            <person name="Baker S.E."/>
            <person name="Grigoriev I.V."/>
            <person name="O'Malley M.A."/>
        </authorList>
    </citation>
    <scope>NUCLEOTIDE SEQUENCE [LARGE SCALE GENOMIC DNA]</scope>
    <source>
        <strain evidence="10 11">S4</strain>
    </source>
</reference>
<dbReference type="Pfam" id="PF00667">
    <property type="entry name" value="FAD_binding_1"/>
    <property type="match status" value="1"/>
</dbReference>
<dbReference type="InterPro" id="IPR001094">
    <property type="entry name" value="Flavdoxin-like"/>
</dbReference>
<evidence type="ECO:0000256" key="1">
    <source>
        <dbReference type="ARBA" id="ARBA00001917"/>
    </source>
</evidence>
<evidence type="ECO:0000256" key="6">
    <source>
        <dbReference type="ARBA" id="ARBA00022857"/>
    </source>
</evidence>
<dbReference type="SUPFAM" id="SSF52218">
    <property type="entry name" value="Flavoproteins"/>
    <property type="match status" value="1"/>
</dbReference>
<evidence type="ECO:0000259" key="9">
    <source>
        <dbReference type="PROSITE" id="PS51384"/>
    </source>
</evidence>
<keyword evidence="11" id="KW-1185">Reference proteome</keyword>
<dbReference type="InterPro" id="IPR023173">
    <property type="entry name" value="NADPH_Cyt_P450_Rdtase_alpha"/>
</dbReference>
<organism evidence="10 11">
    <name type="scientific">Anaeromyces robustus</name>
    <dbReference type="NCBI Taxonomy" id="1754192"/>
    <lineage>
        <taxon>Eukaryota</taxon>
        <taxon>Fungi</taxon>
        <taxon>Fungi incertae sedis</taxon>
        <taxon>Chytridiomycota</taxon>
        <taxon>Chytridiomycota incertae sedis</taxon>
        <taxon>Neocallimastigomycetes</taxon>
        <taxon>Neocallimastigales</taxon>
        <taxon>Neocallimastigaceae</taxon>
        <taxon>Anaeromyces</taxon>
    </lineage>
</organism>
<keyword evidence="3" id="KW-0285">Flavoprotein</keyword>
<dbReference type="EMBL" id="MCFG01000129">
    <property type="protein sequence ID" value="ORX81016.1"/>
    <property type="molecule type" value="Genomic_DNA"/>
</dbReference>
<name>A0A1Y1X6L2_9FUNG</name>
<dbReference type="GO" id="GO:0005829">
    <property type="term" value="C:cytosol"/>
    <property type="evidence" value="ECO:0007669"/>
    <property type="project" value="TreeGrafter"/>
</dbReference>
<feature type="domain" description="Flavodoxin-like" evidence="8">
    <location>
        <begin position="3"/>
        <end position="148"/>
    </location>
</feature>
<keyword evidence="6" id="KW-0521">NADP</keyword>
<reference evidence="10 11" key="2">
    <citation type="submission" date="2016-08" db="EMBL/GenBank/DDBJ databases">
        <title>Pervasive Adenine N6-methylation of Active Genes in Fungi.</title>
        <authorList>
            <consortium name="DOE Joint Genome Institute"/>
            <person name="Mondo S.J."/>
            <person name="Dannebaum R.O."/>
            <person name="Kuo R.C."/>
            <person name="Labutti K."/>
            <person name="Haridas S."/>
            <person name="Kuo A."/>
            <person name="Salamov A."/>
            <person name="Ahrendt S.R."/>
            <person name="Lipzen A."/>
            <person name="Sullivan W."/>
            <person name="Andreopoulos W.B."/>
            <person name="Clum A."/>
            <person name="Lindquist E."/>
            <person name="Daum C."/>
            <person name="Ramamoorthy G.K."/>
            <person name="Gryganskyi A."/>
            <person name="Culley D."/>
            <person name="Magnuson J.K."/>
            <person name="James T.Y."/>
            <person name="O'Malley M.A."/>
            <person name="Stajich J.E."/>
            <person name="Spatafora J.W."/>
            <person name="Visel A."/>
            <person name="Grigoriev I.V."/>
        </authorList>
    </citation>
    <scope>NUCLEOTIDE SEQUENCE [LARGE SCALE GENOMIC DNA]</scope>
    <source>
        <strain evidence="10 11">S4</strain>
    </source>
</reference>
<dbReference type="Gene3D" id="3.40.50.80">
    <property type="entry name" value="Nucleotide-binding domain of ferredoxin-NADP reductase (FNR) module"/>
    <property type="match status" value="1"/>
</dbReference>
<keyword evidence="5" id="KW-0274">FAD</keyword>
<dbReference type="Gene3D" id="2.40.30.10">
    <property type="entry name" value="Translation factors"/>
    <property type="match status" value="1"/>
</dbReference>
<comment type="caution">
    <text evidence="10">The sequence shown here is derived from an EMBL/GenBank/DDBJ whole genome shotgun (WGS) entry which is preliminary data.</text>
</comment>